<sequence length="152" mass="16544">MIKNVNQHGYDGGFGLSQLPRGAEPLQRAEAMRLLASVDLGRVVFDMQALPAIRPVNHLVEDGVIIIRCRLSSALSAAVRSSDHLVVAYEADALDSRTRTGWSVVATGRARTLTEPGLVARYEQLLHPWVNHADTVVAIEPEIVTGLRLRGS</sequence>
<dbReference type="Pfam" id="PF12900">
    <property type="entry name" value="Pyridox_ox_2"/>
    <property type="match status" value="1"/>
</dbReference>
<dbReference type="Gene3D" id="2.30.110.10">
    <property type="entry name" value="Electron Transport, Fmn-binding Protein, Chain A"/>
    <property type="match status" value="1"/>
</dbReference>
<organism evidence="1 2">
    <name type="scientific">Mycobacterium helveticum</name>
    <dbReference type="NCBI Taxonomy" id="2592811"/>
    <lineage>
        <taxon>Bacteria</taxon>
        <taxon>Bacillati</taxon>
        <taxon>Actinomycetota</taxon>
        <taxon>Actinomycetes</taxon>
        <taxon>Mycobacteriales</taxon>
        <taxon>Mycobacteriaceae</taxon>
        <taxon>Mycobacterium</taxon>
    </lineage>
</organism>
<gene>
    <name evidence="1" type="ORF">FPZ47_08285</name>
</gene>
<proteinExistence type="predicted"/>
<dbReference type="OrthoDB" id="3212118at2"/>
<dbReference type="InterPro" id="IPR024747">
    <property type="entry name" value="Pyridox_Oxase-rel"/>
</dbReference>
<dbReference type="EMBL" id="VMQU01000025">
    <property type="protein sequence ID" value="TVS90710.1"/>
    <property type="molecule type" value="Genomic_DNA"/>
</dbReference>
<dbReference type="AlphaFoldDB" id="A0A557XX78"/>
<evidence type="ECO:0000313" key="1">
    <source>
        <dbReference type="EMBL" id="TVS90710.1"/>
    </source>
</evidence>
<name>A0A557XX78_9MYCO</name>
<evidence type="ECO:0000313" key="2">
    <source>
        <dbReference type="Proteomes" id="UP000320513"/>
    </source>
</evidence>
<dbReference type="Proteomes" id="UP000320513">
    <property type="component" value="Unassembled WGS sequence"/>
</dbReference>
<reference evidence="1 2" key="1">
    <citation type="submission" date="2019-07" db="EMBL/GenBank/DDBJ databases">
        <title>New Mycobacterium species.</title>
        <authorList>
            <person name="Tortoli E."/>
            <person name="Ghielmetti G."/>
            <person name="Friedel U."/>
            <person name="Trovato A."/>
        </authorList>
    </citation>
    <scope>NUCLEOTIDE SEQUENCE [LARGE SCALE GENOMIC DNA]</scope>
    <source>
        <strain evidence="1 2">16-83</strain>
    </source>
</reference>
<accession>A0A557XX78</accession>
<dbReference type="InterPro" id="IPR012349">
    <property type="entry name" value="Split_barrel_FMN-bd"/>
</dbReference>
<comment type="caution">
    <text evidence="1">The sequence shown here is derived from an EMBL/GenBank/DDBJ whole genome shotgun (WGS) entry which is preliminary data.</text>
</comment>
<dbReference type="SUPFAM" id="SSF50475">
    <property type="entry name" value="FMN-binding split barrel"/>
    <property type="match status" value="1"/>
</dbReference>
<protein>
    <submittedName>
        <fullName evidence="1">Pyridoxamine 5'-phosphate oxidase family protein</fullName>
    </submittedName>
</protein>
<keyword evidence="2" id="KW-1185">Reference proteome</keyword>